<dbReference type="SMART" id="SM00387">
    <property type="entry name" value="HATPase_c"/>
    <property type="match status" value="1"/>
</dbReference>
<dbReference type="PANTHER" id="PTHR45453:SF1">
    <property type="entry name" value="PHOSPHATE REGULON SENSOR PROTEIN PHOR"/>
    <property type="match status" value="1"/>
</dbReference>
<dbReference type="SMART" id="SM00388">
    <property type="entry name" value="HisKA"/>
    <property type="match status" value="1"/>
</dbReference>
<keyword evidence="4" id="KW-0808">Transferase</keyword>
<dbReference type="InterPro" id="IPR005467">
    <property type="entry name" value="His_kinase_dom"/>
</dbReference>
<evidence type="ECO:0000313" key="10">
    <source>
        <dbReference type="Proteomes" id="UP000192277"/>
    </source>
</evidence>
<dbReference type="InterPro" id="IPR004358">
    <property type="entry name" value="Sig_transdc_His_kin-like_C"/>
</dbReference>
<feature type="transmembrane region" description="Helical" evidence="7">
    <location>
        <begin position="134"/>
        <end position="158"/>
    </location>
</feature>
<keyword evidence="3" id="KW-0597">Phosphoprotein</keyword>
<dbReference type="InterPro" id="IPR036097">
    <property type="entry name" value="HisK_dim/P_sf"/>
</dbReference>
<evidence type="ECO:0000256" key="3">
    <source>
        <dbReference type="ARBA" id="ARBA00022553"/>
    </source>
</evidence>
<dbReference type="EMBL" id="LWBO01000010">
    <property type="protein sequence ID" value="OQP49544.1"/>
    <property type="molecule type" value="Genomic_DNA"/>
</dbReference>
<proteinExistence type="predicted"/>
<dbReference type="Pfam" id="PF00512">
    <property type="entry name" value="HisKA"/>
    <property type="match status" value="1"/>
</dbReference>
<dbReference type="CDD" id="cd00082">
    <property type="entry name" value="HisKA"/>
    <property type="match status" value="1"/>
</dbReference>
<evidence type="ECO:0000256" key="5">
    <source>
        <dbReference type="ARBA" id="ARBA00022777"/>
    </source>
</evidence>
<dbReference type="InterPro" id="IPR003594">
    <property type="entry name" value="HATPase_dom"/>
</dbReference>
<evidence type="ECO:0000313" key="9">
    <source>
        <dbReference type="EMBL" id="OQP49544.1"/>
    </source>
</evidence>
<dbReference type="InterPro" id="IPR050351">
    <property type="entry name" value="BphY/WalK/GraS-like"/>
</dbReference>
<comment type="caution">
    <text evidence="9">The sequence shown here is derived from an EMBL/GenBank/DDBJ whole genome shotgun (WGS) entry which is preliminary data.</text>
</comment>
<evidence type="ECO:0000256" key="6">
    <source>
        <dbReference type="ARBA" id="ARBA00023012"/>
    </source>
</evidence>
<keyword evidence="10" id="KW-1185">Reference proteome</keyword>
<evidence type="ECO:0000256" key="4">
    <source>
        <dbReference type="ARBA" id="ARBA00022679"/>
    </source>
</evidence>
<evidence type="ECO:0000256" key="2">
    <source>
        <dbReference type="ARBA" id="ARBA00012438"/>
    </source>
</evidence>
<dbReference type="Pfam" id="PF02518">
    <property type="entry name" value="HATPase_c"/>
    <property type="match status" value="1"/>
</dbReference>
<organism evidence="9 10">
    <name type="scientific">Niastella koreensis</name>
    <dbReference type="NCBI Taxonomy" id="354356"/>
    <lineage>
        <taxon>Bacteria</taxon>
        <taxon>Pseudomonadati</taxon>
        <taxon>Bacteroidota</taxon>
        <taxon>Chitinophagia</taxon>
        <taxon>Chitinophagales</taxon>
        <taxon>Chitinophagaceae</taxon>
        <taxon>Niastella</taxon>
    </lineage>
</organism>
<accession>A0ABX3NY08</accession>
<dbReference type="SUPFAM" id="SSF55874">
    <property type="entry name" value="ATPase domain of HSP90 chaperone/DNA topoisomerase II/histidine kinase"/>
    <property type="match status" value="1"/>
</dbReference>
<dbReference type="InterPro" id="IPR003661">
    <property type="entry name" value="HisK_dim/P_dom"/>
</dbReference>
<dbReference type="PROSITE" id="PS50109">
    <property type="entry name" value="HIS_KIN"/>
    <property type="match status" value="1"/>
</dbReference>
<keyword evidence="7" id="KW-0812">Transmembrane</keyword>
<dbReference type="Gene3D" id="3.30.565.10">
    <property type="entry name" value="Histidine kinase-like ATPase, C-terminal domain"/>
    <property type="match status" value="1"/>
</dbReference>
<gene>
    <name evidence="9" type="ORF">A4D02_28540</name>
</gene>
<dbReference type="PANTHER" id="PTHR45453">
    <property type="entry name" value="PHOSPHATE REGULON SENSOR PROTEIN PHOR"/>
    <property type="match status" value="1"/>
</dbReference>
<protein>
    <recommendedName>
        <fullName evidence="2">histidine kinase</fullName>
        <ecNumber evidence="2">2.7.13.3</ecNumber>
    </recommendedName>
</protein>
<dbReference type="SUPFAM" id="SSF47384">
    <property type="entry name" value="Homodimeric domain of signal transducing histidine kinase"/>
    <property type="match status" value="1"/>
</dbReference>
<dbReference type="PRINTS" id="PR00344">
    <property type="entry name" value="BCTRLSENSOR"/>
</dbReference>
<reference evidence="9 10" key="1">
    <citation type="submission" date="2016-04" db="EMBL/GenBank/DDBJ databases">
        <authorList>
            <person name="Chen L."/>
            <person name="Zhuang W."/>
            <person name="Wang G."/>
        </authorList>
    </citation>
    <scope>NUCLEOTIDE SEQUENCE [LARGE SCALE GENOMIC DNA]</scope>
    <source>
        <strain evidence="10">GR20</strain>
    </source>
</reference>
<dbReference type="Proteomes" id="UP000192277">
    <property type="component" value="Unassembled WGS sequence"/>
</dbReference>
<dbReference type="EC" id="2.7.13.3" evidence="2"/>
<dbReference type="CDD" id="cd00075">
    <property type="entry name" value="HATPase"/>
    <property type="match status" value="1"/>
</dbReference>
<evidence type="ECO:0000259" key="8">
    <source>
        <dbReference type="PROSITE" id="PS50109"/>
    </source>
</evidence>
<evidence type="ECO:0000256" key="1">
    <source>
        <dbReference type="ARBA" id="ARBA00000085"/>
    </source>
</evidence>
<keyword evidence="7" id="KW-0472">Membrane</keyword>
<keyword evidence="5" id="KW-0418">Kinase</keyword>
<dbReference type="Gene3D" id="1.10.287.130">
    <property type="match status" value="1"/>
</dbReference>
<name>A0ABX3NY08_9BACT</name>
<comment type="catalytic activity">
    <reaction evidence="1">
        <text>ATP + protein L-histidine = ADP + protein N-phospho-L-histidine.</text>
        <dbReference type="EC" id="2.7.13.3"/>
    </reaction>
</comment>
<sequence length="388" mass="44014">MNENKPSLTFMISETLNKAPVLVDSPHHRSVPSYSMRLFKVDIDKDQLPGVKAILARLLSLQHNRPLNLDTLTRIFQQQLKRNNINEYFKLTIERNKKDIMPGEIAALINFSKDRVIVKAVLKNPGAFLFKKNFLPAIVSTLLILLSAGSLFYMGRIIRRQMQLDRMKSDFTNNIIHELRTPLTILRSSNEALYSFGAAHDEQSLMRYLGINTLVIDDLDKNIERILDFSRSESGKRLPVLETLDLIPLLQQAQLRFSHVNSATITITANQDPFIVLTDPFMFDVILSNLLDNSIKYSPEEPQIGIHATKDDQRWEVQVSDKGMGIPASSLLYIFDKFYRVPTGDVHEIKGYGIGLAYVKQLVTSLNGKIDVSSEPGKGTIFTLTFYS</sequence>
<feature type="domain" description="Histidine kinase" evidence="8">
    <location>
        <begin position="174"/>
        <end position="388"/>
    </location>
</feature>
<keyword evidence="7" id="KW-1133">Transmembrane helix</keyword>
<dbReference type="InterPro" id="IPR036890">
    <property type="entry name" value="HATPase_C_sf"/>
</dbReference>
<keyword evidence="6" id="KW-0902">Two-component regulatory system</keyword>
<evidence type="ECO:0000256" key="7">
    <source>
        <dbReference type="SAM" id="Phobius"/>
    </source>
</evidence>